<evidence type="ECO:0000313" key="2">
    <source>
        <dbReference type="Proteomes" id="UP001162501"/>
    </source>
</evidence>
<dbReference type="EMBL" id="OX596103">
    <property type="protein sequence ID" value="CAM9870801.1"/>
    <property type="molecule type" value="Genomic_DNA"/>
</dbReference>
<reference evidence="1" key="2">
    <citation type="submission" date="2025-03" db="EMBL/GenBank/DDBJ databases">
        <authorList>
            <consortium name="ELIXIR-Norway"/>
            <consortium name="Elixir Norway"/>
        </authorList>
    </citation>
    <scope>NUCLEOTIDE SEQUENCE</scope>
</reference>
<protein>
    <submittedName>
        <fullName evidence="1">Uncharacterized protein</fullName>
    </submittedName>
</protein>
<sequence>MYSKHPPILTPQHTLPSPEKKPSQMGGEMLNFPADDLAGSFTPHLWPSVAFHAAAGPSPPGPSTEAAERWRQDPPAAPETERPCARPRKTERAARLRARSAERRNGGAGERSAARAGSGPAPGAHRSGRAARAAPAAGSAAPAAGRRGAAGVGAPSPGRPDGEAGRPEPPPRAGRFGVGLAEFPAPRASPGLGPRGKSRRRSSDSRRAPGPSLWDARGGRGSTHEGRQNLRLFSKGSQAPCLPAPPPPPASWR</sequence>
<name>A0AC59YP20_RANTA</name>
<organism evidence="1 2">
    <name type="scientific">Rangifer tarandus platyrhynchus</name>
    <name type="common">Svalbard reindeer</name>
    <dbReference type="NCBI Taxonomy" id="3082113"/>
    <lineage>
        <taxon>Eukaryota</taxon>
        <taxon>Metazoa</taxon>
        <taxon>Chordata</taxon>
        <taxon>Craniata</taxon>
        <taxon>Vertebrata</taxon>
        <taxon>Euteleostomi</taxon>
        <taxon>Mammalia</taxon>
        <taxon>Eutheria</taxon>
        <taxon>Laurasiatheria</taxon>
        <taxon>Artiodactyla</taxon>
        <taxon>Ruminantia</taxon>
        <taxon>Pecora</taxon>
        <taxon>Cervidae</taxon>
        <taxon>Odocoileinae</taxon>
        <taxon>Rangifer</taxon>
    </lineage>
</organism>
<gene>
    <name evidence="1" type="ORF">MRATA1EN22A_LOCUS8649</name>
</gene>
<accession>A0AC59YP20</accession>
<dbReference type="Proteomes" id="UP001162501">
    <property type="component" value="Chromosome 19"/>
</dbReference>
<evidence type="ECO:0000313" key="1">
    <source>
        <dbReference type="EMBL" id="CAM9870801.1"/>
    </source>
</evidence>
<reference evidence="1" key="1">
    <citation type="submission" date="2023-05" db="EMBL/GenBank/DDBJ databases">
        <authorList>
            <consortium name="ELIXIR-Norway"/>
        </authorList>
    </citation>
    <scope>NUCLEOTIDE SEQUENCE</scope>
</reference>
<proteinExistence type="predicted"/>